<reference evidence="2 3" key="1">
    <citation type="journal article" date="2024" name="Commun. Biol.">
        <title>Comparative genomic analysis of thermophilic fungi reveals convergent evolutionary adaptations and gene losses.</title>
        <authorList>
            <person name="Steindorff A.S."/>
            <person name="Aguilar-Pontes M.V."/>
            <person name="Robinson A.J."/>
            <person name="Andreopoulos B."/>
            <person name="LaButti K."/>
            <person name="Kuo A."/>
            <person name="Mondo S."/>
            <person name="Riley R."/>
            <person name="Otillar R."/>
            <person name="Haridas S."/>
            <person name="Lipzen A."/>
            <person name="Grimwood J."/>
            <person name="Schmutz J."/>
            <person name="Clum A."/>
            <person name="Reid I.D."/>
            <person name="Moisan M.C."/>
            <person name="Butler G."/>
            <person name="Nguyen T.T.M."/>
            <person name="Dewar K."/>
            <person name="Conant G."/>
            <person name="Drula E."/>
            <person name="Henrissat B."/>
            <person name="Hansel C."/>
            <person name="Singer S."/>
            <person name="Hutchinson M.I."/>
            <person name="de Vries R.P."/>
            <person name="Natvig D.O."/>
            <person name="Powell A.J."/>
            <person name="Tsang A."/>
            <person name="Grigoriev I.V."/>
        </authorList>
    </citation>
    <scope>NUCLEOTIDE SEQUENCE [LARGE SCALE GENOMIC DNA]</scope>
    <source>
        <strain evidence="2 3">ATCC 22073</strain>
    </source>
</reference>
<evidence type="ECO:0000313" key="3">
    <source>
        <dbReference type="Proteomes" id="UP001600064"/>
    </source>
</evidence>
<keyword evidence="3" id="KW-1185">Reference proteome</keyword>
<dbReference type="RefSeq" id="XP_070864709.1">
    <property type="nucleotide sequence ID" value="XM_071011923.1"/>
</dbReference>
<protein>
    <submittedName>
        <fullName evidence="2">Uncharacterized protein</fullName>
    </submittedName>
</protein>
<comment type="caution">
    <text evidence="2">The sequence shown here is derived from an EMBL/GenBank/DDBJ whole genome shotgun (WGS) entry which is preliminary data.</text>
</comment>
<evidence type="ECO:0000256" key="1">
    <source>
        <dbReference type="SAM" id="MobiDB-lite"/>
    </source>
</evidence>
<accession>A0ABR4D8R2</accession>
<dbReference type="Proteomes" id="UP001600064">
    <property type="component" value="Unassembled WGS sequence"/>
</dbReference>
<name>A0ABR4D8R2_9PEZI</name>
<organism evidence="2 3">
    <name type="scientific">Remersonia thermophila</name>
    <dbReference type="NCBI Taxonomy" id="72144"/>
    <lineage>
        <taxon>Eukaryota</taxon>
        <taxon>Fungi</taxon>
        <taxon>Dikarya</taxon>
        <taxon>Ascomycota</taxon>
        <taxon>Pezizomycotina</taxon>
        <taxon>Sordariomycetes</taxon>
        <taxon>Sordariomycetidae</taxon>
        <taxon>Sordariales</taxon>
        <taxon>Sordariales incertae sedis</taxon>
        <taxon>Remersonia</taxon>
    </lineage>
</organism>
<feature type="region of interest" description="Disordered" evidence="1">
    <location>
        <begin position="38"/>
        <end position="61"/>
    </location>
</feature>
<gene>
    <name evidence="2" type="ORF">VTJ83DRAFT_5334</name>
</gene>
<dbReference type="GeneID" id="98126567"/>
<evidence type="ECO:0000313" key="2">
    <source>
        <dbReference type="EMBL" id="KAL2265982.1"/>
    </source>
</evidence>
<proteinExistence type="predicted"/>
<sequence>MPAVPTENPGVSMARLPVLSAQSTGLSLSRLRAQVWKRASSHSQSDACDMVAASPGRSPSP</sequence>
<dbReference type="EMBL" id="JAZGUE010000005">
    <property type="protein sequence ID" value="KAL2265982.1"/>
    <property type="molecule type" value="Genomic_DNA"/>
</dbReference>